<evidence type="ECO:0000313" key="7">
    <source>
        <dbReference type="Proteomes" id="UP000694240"/>
    </source>
</evidence>
<dbReference type="GO" id="GO:0050832">
    <property type="term" value="P:defense response to fungus"/>
    <property type="evidence" value="ECO:0007669"/>
    <property type="project" value="UniProtKB-KW"/>
</dbReference>
<evidence type="ECO:0000256" key="2">
    <source>
        <dbReference type="ARBA" id="ARBA00022529"/>
    </source>
</evidence>
<protein>
    <submittedName>
        <fullName evidence="6">S locus-related glycoprotein 1 binding pollen coat protein</fullName>
    </submittedName>
</protein>
<dbReference type="Proteomes" id="UP000694240">
    <property type="component" value="Chromosome 11"/>
</dbReference>
<evidence type="ECO:0000256" key="4">
    <source>
        <dbReference type="ARBA" id="ARBA00022821"/>
    </source>
</evidence>
<comment type="caution">
    <text evidence="6">The sequence shown here is derived from an EMBL/GenBank/DDBJ whole genome shotgun (WGS) entry which is preliminary data.</text>
</comment>
<dbReference type="AlphaFoldDB" id="A0A8T1Z172"/>
<dbReference type="InterPro" id="IPR010851">
    <property type="entry name" value="DEFL"/>
</dbReference>
<sequence>VVPEKLTTCSRFLPKKPGKCVNEDFDRMCKQKWPGKYTVGGCFPYTDAKKCVCSVCGPDRRPP</sequence>
<keyword evidence="2" id="KW-0929">Antimicrobial</keyword>
<keyword evidence="6" id="KW-0167">Capsid protein</keyword>
<evidence type="ECO:0000313" key="6">
    <source>
        <dbReference type="EMBL" id="KAG7552590.1"/>
    </source>
</evidence>
<accession>A0A8T1Z172</accession>
<evidence type="ECO:0000256" key="1">
    <source>
        <dbReference type="ARBA" id="ARBA00006722"/>
    </source>
</evidence>
<keyword evidence="5" id="KW-1015">Disulfide bond</keyword>
<evidence type="ECO:0000256" key="3">
    <source>
        <dbReference type="ARBA" id="ARBA00022577"/>
    </source>
</evidence>
<dbReference type="GO" id="GO:0031640">
    <property type="term" value="P:killing of cells of another organism"/>
    <property type="evidence" value="ECO:0007669"/>
    <property type="project" value="UniProtKB-KW"/>
</dbReference>
<proteinExistence type="inferred from homology"/>
<dbReference type="EMBL" id="JAEFBK010000011">
    <property type="protein sequence ID" value="KAG7552590.1"/>
    <property type="molecule type" value="Genomic_DNA"/>
</dbReference>
<reference evidence="6 7" key="1">
    <citation type="submission" date="2020-12" db="EMBL/GenBank/DDBJ databases">
        <title>Concerted genomic and epigenomic changes stabilize Arabidopsis allopolyploids.</title>
        <authorList>
            <person name="Chen Z."/>
        </authorList>
    </citation>
    <scope>NUCLEOTIDE SEQUENCE [LARGE SCALE GENOMIC DNA]</scope>
    <source>
        <strain evidence="6">Allo738</strain>
        <tissue evidence="6">Leaf</tissue>
    </source>
</reference>
<organism evidence="6 7">
    <name type="scientific">Arabidopsis thaliana x Arabidopsis arenosa</name>
    <dbReference type="NCBI Taxonomy" id="1240361"/>
    <lineage>
        <taxon>Eukaryota</taxon>
        <taxon>Viridiplantae</taxon>
        <taxon>Streptophyta</taxon>
        <taxon>Embryophyta</taxon>
        <taxon>Tracheophyta</taxon>
        <taxon>Spermatophyta</taxon>
        <taxon>Magnoliopsida</taxon>
        <taxon>eudicotyledons</taxon>
        <taxon>Gunneridae</taxon>
        <taxon>Pentapetalae</taxon>
        <taxon>rosids</taxon>
        <taxon>malvids</taxon>
        <taxon>Brassicales</taxon>
        <taxon>Brassicaceae</taxon>
        <taxon>Camelineae</taxon>
        <taxon>Arabidopsis</taxon>
    </lineage>
</organism>
<keyword evidence="3" id="KW-0295">Fungicide</keyword>
<name>A0A8T1Z172_9BRAS</name>
<keyword evidence="4" id="KW-0611">Plant defense</keyword>
<gene>
    <name evidence="6" type="ORF">ISN45_Aa06g031870</name>
</gene>
<feature type="non-terminal residue" evidence="6">
    <location>
        <position position="1"/>
    </location>
</feature>
<evidence type="ECO:0000256" key="5">
    <source>
        <dbReference type="ARBA" id="ARBA00023157"/>
    </source>
</evidence>
<dbReference type="Pfam" id="PF07333">
    <property type="entry name" value="SLR1-BP"/>
    <property type="match status" value="1"/>
</dbReference>
<keyword evidence="7" id="KW-1185">Reference proteome</keyword>
<comment type="similarity">
    <text evidence="1">Belongs to the DEFL family.</text>
</comment>
<keyword evidence="6" id="KW-0946">Virion</keyword>